<gene>
    <name evidence="1" type="ORF">GCM10011506_12290</name>
</gene>
<sequence length="155" mass="17624">MKMRFWCFIVLIISACSPETKNETAENTLWLYEAEVLKSGKSIPIDEYNKSIEKALSMRLPWAYSPLTIALRIAGQQMVSSELNVVSKSLSGNELVTHAVVLVEKKNLQDKRLQDQYFRVELKLGGSIWQVTQINTAWKCREGRGQQALSAEECK</sequence>
<evidence type="ECO:0008006" key="3">
    <source>
        <dbReference type="Google" id="ProtNLM"/>
    </source>
</evidence>
<protein>
    <recommendedName>
        <fullName evidence="3">Lipoprotein</fullName>
    </recommendedName>
</protein>
<accession>A0ABQ1LSZ1</accession>
<keyword evidence="2" id="KW-1185">Reference proteome</keyword>
<name>A0ABQ1LSZ1_9BACT</name>
<dbReference type="Proteomes" id="UP000636010">
    <property type="component" value="Unassembled WGS sequence"/>
</dbReference>
<evidence type="ECO:0000313" key="2">
    <source>
        <dbReference type="Proteomes" id="UP000636010"/>
    </source>
</evidence>
<proteinExistence type="predicted"/>
<organism evidence="1 2">
    <name type="scientific">Marivirga lumbricoides</name>
    <dbReference type="NCBI Taxonomy" id="1046115"/>
    <lineage>
        <taxon>Bacteria</taxon>
        <taxon>Pseudomonadati</taxon>
        <taxon>Bacteroidota</taxon>
        <taxon>Cytophagia</taxon>
        <taxon>Cytophagales</taxon>
        <taxon>Marivirgaceae</taxon>
        <taxon>Marivirga</taxon>
    </lineage>
</organism>
<dbReference type="PROSITE" id="PS51257">
    <property type="entry name" value="PROKAR_LIPOPROTEIN"/>
    <property type="match status" value="1"/>
</dbReference>
<comment type="caution">
    <text evidence="1">The sequence shown here is derived from an EMBL/GenBank/DDBJ whole genome shotgun (WGS) entry which is preliminary data.</text>
</comment>
<reference evidence="2" key="1">
    <citation type="journal article" date="2019" name="Int. J. Syst. Evol. Microbiol.">
        <title>The Global Catalogue of Microorganisms (GCM) 10K type strain sequencing project: providing services to taxonomists for standard genome sequencing and annotation.</title>
        <authorList>
            <consortium name="The Broad Institute Genomics Platform"/>
            <consortium name="The Broad Institute Genome Sequencing Center for Infectious Disease"/>
            <person name="Wu L."/>
            <person name="Ma J."/>
        </authorList>
    </citation>
    <scope>NUCLEOTIDE SEQUENCE [LARGE SCALE GENOMIC DNA]</scope>
    <source>
        <strain evidence="2">CGMCC 1.10832</strain>
    </source>
</reference>
<evidence type="ECO:0000313" key="1">
    <source>
        <dbReference type="EMBL" id="GGC28440.1"/>
    </source>
</evidence>
<dbReference type="EMBL" id="BMEC01000003">
    <property type="protein sequence ID" value="GGC28440.1"/>
    <property type="molecule type" value="Genomic_DNA"/>
</dbReference>